<reference evidence="3" key="1">
    <citation type="submission" date="2021-02" db="EMBL/GenBank/DDBJ databases">
        <authorList>
            <person name="Dougan E. K."/>
            <person name="Rhodes N."/>
            <person name="Thang M."/>
            <person name="Chan C."/>
        </authorList>
    </citation>
    <scope>NUCLEOTIDE SEQUENCE</scope>
</reference>
<name>A0A813F913_POLGL</name>
<dbReference type="EMBL" id="CAJNNV010024822">
    <property type="protein sequence ID" value="CAE8610727.1"/>
    <property type="molecule type" value="Genomic_DNA"/>
</dbReference>
<accession>A0A813F913</accession>
<dbReference type="InterPro" id="IPR011989">
    <property type="entry name" value="ARM-like"/>
</dbReference>
<sequence length="362" mass="39257">VELAVAGLTTEAMLGDLPAARAAGDAVISLAARLRDPQEADDVRAAAAWALGRLGVAVNTHVAVLALAFSLQEGCQIAARRQAEMETDSSPQCQRQPWYGKAGVDDPVIRVCRAASEALGFLGPMCSGCGGREKICFTRAVPALIGWLHARCPQEMKIILMWALSQIGPPVALPAVPPLCYCLNDRNEHIRKAAIEALELLGKVPTGDGGGSPATELMRHRQQQRSRSSGSTGSDKKEKKGNKDNKNGANKKSNKDNKDKEEPKDKKGQPDKDSPSSKDKKEEKKDKKEKQEKDRKRSNDGNSRKAASEKPDKKDKKEKAEKVDKGTRKENLGFRHRGPGVSQPRNSKPVGDLIVHSIQVSL</sequence>
<dbReference type="Pfam" id="PF03130">
    <property type="entry name" value="HEAT_PBS"/>
    <property type="match status" value="1"/>
</dbReference>
<proteinExistence type="predicted"/>
<feature type="non-terminal residue" evidence="3">
    <location>
        <position position="362"/>
    </location>
</feature>
<feature type="compositionally biased region" description="Basic and acidic residues" evidence="2">
    <location>
        <begin position="234"/>
        <end position="246"/>
    </location>
</feature>
<dbReference type="InterPro" id="IPR000357">
    <property type="entry name" value="HEAT"/>
</dbReference>
<gene>
    <name evidence="3" type="ORF">PGLA1383_LOCUS28539</name>
</gene>
<dbReference type="AlphaFoldDB" id="A0A813F913"/>
<evidence type="ECO:0000313" key="3">
    <source>
        <dbReference type="EMBL" id="CAE8610727.1"/>
    </source>
</evidence>
<evidence type="ECO:0000256" key="2">
    <source>
        <dbReference type="SAM" id="MobiDB-lite"/>
    </source>
</evidence>
<keyword evidence="1" id="KW-0677">Repeat</keyword>
<dbReference type="Proteomes" id="UP000654075">
    <property type="component" value="Unassembled WGS sequence"/>
</dbReference>
<evidence type="ECO:0000313" key="4">
    <source>
        <dbReference type="Proteomes" id="UP000654075"/>
    </source>
</evidence>
<dbReference type="InterPro" id="IPR004155">
    <property type="entry name" value="PBS_lyase_HEAT"/>
</dbReference>
<feature type="region of interest" description="Disordered" evidence="2">
    <location>
        <begin position="203"/>
        <end position="362"/>
    </location>
</feature>
<dbReference type="SUPFAM" id="SSF48371">
    <property type="entry name" value="ARM repeat"/>
    <property type="match status" value="1"/>
</dbReference>
<evidence type="ECO:0000256" key="1">
    <source>
        <dbReference type="ARBA" id="ARBA00022737"/>
    </source>
</evidence>
<feature type="compositionally biased region" description="Basic and acidic residues" evidence="2">
    <location>
        <begin position="253"/>
        <end position="333"/>
    </location>
</feature>
<dbReference type="Pfam" id="PF02985">
    <property type="entry name" value="HEAT"/>
    <property type="match status" value="1"/>
</dbReference>
<protein>
    <submittedName>
        <fullName evidence="3">Uncharacterized protein</fullName>
    </submittedName>
</protein>
<dbReference type="Gene3D" id="1.25.10.10">
    <property type="entry name" value="Leucine-rich Repeat Variant"/>
    <property type="match status" value="1"/>
</dbReference>
<dbReference type="InterPro" id="IPR016024">
    <property type="entry name" value="ARM-type_fold"/>
</dbReference>
<keyword evidence="4" id="KW-1185">Reference proteome</keyword>
<organism evidence="3 4">
    <name type="scientific">Polarella glacialis</name>
    <name type="common">Dinoflagellate</name>
    <dbReference type="NCBI Taxonomy" id="89957"/>
    <lineage>
        <taxon>Eukaryota</taxon>
        <taxon>Sar</taxon>
        <taxon>Alveolata</taxon>
        <taxon>Dinophyceae</taxon>
        <taxon>Suessiales</taxon>
        <taxon>Suessiaceae</taxon>
        <taxon>Polarella</taxon>
    </lineage>
</organism>
<comment type="caution">
    <text evidence="3">The sequence shown here is derived from an EMBL/GenBank/DDBJ whole genome shotgun (WGS) entry which is preliminary data.</text>
</comment>